<protein>
    <recommendedName>
        <fullName evidence="3">Up-regulated during septation protein 1 domain-containing protein</fullName>
    </recommendedName>
</protein>
<evidence type="ECO:0000313" key="4">
    <source>
        <dbReference type="EMBL" id="KAH0551367.1"/>
    </source>
</evidence>
<keyword evidence="5" id="KW-1185">Reference proteome</keyword>
<dbReference type="Pfam" id="PF15456">
    <property type="entry name" value="Uds1"/>
    <property type="match status" value="1"/>
</dbReference>
<dbReference type="EMBL" id="JAGHQM010002081">
    <property type="protein sequence ID" value="KAH0551367.1"/>
    <property type="molecule type" value="Genomic_DNA"/>
</dbReference>
<dbReference type="Proteomes" id="UP000750711">
    <property type="component" value="Unassembled WGS sequence"/>
</dbReference>
<name>A0A9P8L7L9_9PEZI</name>
<feature type="domain" description="Up-regulated during septation protein 1" evidence="3">
    <location>
        <begin position="362"/>
        <end position="481"/>
    </location>
</feature>
<feature type="compositionally biased region" description="Polar residues" evidence="2">
    <location>
        <begin position="11"/>
        <end position="29"/>
    </location>
</feature>
<feature type="region of interest" description="Disordered" evidence="2">
    <location>
        <begin position="1"/>
        <end position="93"/>
    </location>
</feature>
<feature type="coiled-coil region" evidence="1">
    <location>
        <begin position="443"/>
        <end position="470"/>
    </location>
</feature>
<feature type="compositionally biased region" description="Basic and acidic residues" evidence="2">
    <location>
        <begin position="504"/>
        <end position="513"/>
    </location>
</feature>
<organism evidence="4 5">
    <name type="scientific">Trichoglossum hirsutum</name>
    <dbReference type="NCBI Taxonomy" id="265104"/>
    <lineage>
        <taxon>Eukaryota</taxon>
        <taxon>Fungi</taxon>
        <taxon>Dikarya</taxon>
        <taxon>Ascomycota</taxon>
        <taxon>Pezizomycotina</taxon>
        <taxon>Geoglossomycetes</taxon>
        <taxon>Geoglossales</taxon>
        <taxon>Geoglossaceae</taxon>
        <taxon>Trichoglossum</taxon>
    </lineage>
</organism>
<feature type="region of interest" description="Disordered" evidence="2">
    <location>
        <begin position="196"/>
        <end position="336"/>
    </location>
</feature>
<dbReference type="AlphaFoldDB" id="A0A9P8L7L9"/>
<feature type="region of interest" description="Disordered" evidence="2">
    <location>
        <begin position="479"/>
        <end position="513"/>
    </location>
</feature>
<feature type="compositionally biased region" description="Low complexity" evidence="2">
    <location>
        <begin position="243"/>
        <end position="271"/>
    </location>
</feature>
<evidence type="ECO:0000313" key="5">
    <source>
        <dbReference type="Proteomes" id="UP000750711"/>
    </source>
</evidence>
<feature type="compositionally biased region" description="Polar residues" evidence="2">
    <location>
        <begin position="225"/>
        <end position="234"/>
    </location>
</feature>
<feature type="compositionally biased region" description="Basic and acidic residues" evidence="2">
    <location>
        <begin position="483"/>
        <end position="493"/>
    </location>
</feature>
<accession>A0A9P8L7L9</accession>
<comment type="caution">
    <text evidence="4">The sequence shown here is derived from an EMBL/GenBank/DDBJ whole genome shotgun (WGS) entry which is preliminary data.</text>
</comment>
<evidence type="ECO:0000256" key="1">
    <source>
        <dbReference type="SAM" id="Coils"/>
    </source>
</evidence>
<keyword evidence="1" id="KW-0175">Coiled coil</keyword>
<dbReference type="InterPro" id="IPR029191">
    <property type="entry name" value="Uds1"/>
</dbReference>
<reference evidence="4" key="1">
    <citation type="submission" date="2021-03" db="EMBL/GenBank/DDBJ databases">
        <title>Comparative genomics and phylogenomic investigation of the class Geoglossomycetes provide insights into ecological specialization and systematics.</title>
        <authorList>
            <person name="Melie T."/>
            <person name="Pirro S."/>
            <person name="Miller A.N."/>
            <person name="Quandt A."/>
        </authorList>
    </citation>
    <scope>NUCLEOTIDE SEQUENCE</scope>
    <source>
        <strain evidence="4">CAQ_001_2017</strain>
    </source>
</reference>
<evidence type="ECO:0000256" key="2">
    <source>
        <dbReference type="SAM" id="MobiDB-lite"/>
    </source>
</evidence>
<gene>
    <name evidence="4" type="ORF">GP486_007418</name>
</gene>
<evidence type="ECO:0000259" key="3">
    <source>
        <dbReference type="Pfam" id="PF15456"/>
    </source>
</evidence>
<proteinExistence type="predicted"/>
<feature type="compositionally biased region" description="Polar residues" evidence="2">
    <location>
        <begin position="73"/>
        <end position="93"/>
    </location>
</feature>
<sequence>MAHIAECMRTGTAQDTSPSSQHGDSTVGSTAIGLGNAQRISDRSSQLPRDSGSSCVSSHLTEGQRYHLYPSSGRITPSSGRSTPDSAVRSASSLGMRTSASLCDLSSYHQAATSRVKLKDARGGRRKISVPEIGLMTTVQEAPMDSHLSKPKIENASPAVLPLSGQASALHPPALRTPIVRKRSASPMGLAPLVIPTGERACPGKSPLNNLLDDDQPPEVPPKSPQKSSPNRKASSPPMHGGPTSAPQVSSTTSTTTTTPSTASTVPSPATEIETSTGPLATILRCVSPAGGRSRTPTRDVESPTAFLDRGRSIRRTGGKSEAKDKRSRSGKMSPAHYRAFEHLPKGYRAEDAVQKLSNSQITLLERQAVEQAERFEILTHKDVERLSKELRALNERCEYLRKTFNSLRSGRRSLHNRMISYLRNPRLAHFSRESILKQQEALTELDASIDDWVDKLSHAENRRTRVQQKLLEHLAATMSLKRVPEPPGEHTPPRSPQKADCQSPERTDRSDAESIKIYADFNVYSLFADVEQEISRMVNFYESSNCTKPS</sequence>
<feature type="compositionally biased region" description="Polar residues" evidence="2">
    <location>
        <begin position="43"/>
        <end position="61"/>
    </location>
</feature>